<feature type="signal peptide" evidence="1">
    <location>
        <begin position="1"/>
        <end position="29"/>
    </location>
</feature>
<gene>
    <name evidence="2" type="ORF">CDEB00056_LOCUS15057</name>
</gene>
<evidence type="ECO:0000256" key="1">
    <source>
        <dbReference type="SAM" id="SignalP"/>
    </source>
</evidence>
<name>A0A7S3Q9J2_9STRA</name>
<dbReference type="EMBL" id="HBIO01019545">
    <property type="protein sequence ID" value="CAE0470204.1"/>
    <property type="molecule type" value="Transcribed_RNA"/>
</dbReference>
<keyword evidence="1" id="KW-0732">Signal</keyword>
<accession>A0A7S3Q9J2</accession>
<sequence length="277" mass="31408">MKKEIMNWNHPLLLLSLILLGASIDSTKADIVWPEYNQQCRDDAGPPYLDDSPNEKYHDGSAAYPVLAQNGECAEPMKEACSSRPDPKTAYLEGPISCGGNGWYCRIFNDEANGWENINLNGDVNFGQCNREDSFEDAGFDQDGHCHGSSDDSTYYWWIRDHWHRQYNGKVRCCCGWFEGGTQALYGRRIANRCDYRRLVTKDENVNNCRDANEDHNMGFDDIGCDPQYRNQIGEAIPEDDSVCWEIERFGFTENGGPSYGVHAVLAINALLLFVLF</sequence>
<dbReference type="AlphaFoldDB" id="A0A7S3Q9J2"/>
<feature type="chain" id="PRO_5031512201" evidence="1">
    <location>
        <begin position="30"/>
        <end position="277"/>
    </location>
</feature>
<organism evidence="2">
    <name type="scientific">Chaetoceros debilis</name>
    <dbReference type="NCBI Taxonomy" id="122233"/>
    <lineage>
        <taxon>Eukaryota</taxon>
        <taxon>Sar</taxon>
        <taxon>Stramenopiles</taxon>
        <taxon>Ochrophyta</taxon>
        <taxon>Bacillariophyta</taxon>
        <taxon>Coscinodiscophyceae</taxon>
        <taxon>Chaetocerotophycidae</taxon>
        <taxon>Chaetocerotales</taxon>
        <taxon>Chaetocerotaceae</taxon>
        <taxon>Chaetoceros</taxon>
    </lineage>
</organism>
<proteinExistence type="predicted"/>
<reference evidence="2" key="1">
    <citation type="submission" date="2021-01" db="EMBL/GenBank/DDBJ databases">
        <authorList>
            <person name="Corre E."/>
            <person name="Pelletier E."/>
            <person name="Niang G."/>
            <person name="Scheremetjew M."/>
            <person name="Finn R."/>
            <person name="Kale V."/>
            <person name="Holt S."/>
            <person name="Cochrane G."/>
            <person name="Meng A."/>
            <person name="Brown T."/>
            <person name="Cohen L."/>
        </authorList>
    </citation>
    <scope>NUCLEOTIDE SEQUENCE</scope>
    <source>
        <strain evidence="2">MM31A-1</strain>
    </source>
</reference>
<protein>
    <submittedName>
        <fullName evidence="2">Uncharacterized protein</fullName>
    </submittedName>
</protein>
<evidence type="ECO:0000313" key="2">
    <source>
        <dbReference type="EMBL" id="CAE0470204.1"/>
    </source>
</evidence>